<evidence type="ECO:0000259" key="7">
    <source>
        <dbReference type="PROSITE" id="PS50093"/>
    </source>
</evidence>
<dbReference type="PANTHER" id="PTHR46730">
    <property type="entry name" value="POLYCYSTIN-1"/>
    <property type="match status" value="1"/>
</dbReference>
<dbReference type="PANTHER" id="PTHR46730:SF4">
    <property type="entry name" value="POLYCYSTIC KIDNEY DISEASE PROTEIN 1-LIKE 1"/>
    <property type="match status" value="1"/>
</dbReference>
<keyword evidence="5" id="KW-0472">Membrane</keyword>
<organism evidence="8 9">
    <name type="scientific">Halorubrum lacusprofundi (strain ATCC 49239 / DSM 5036 / JCM 8891 / ACAM 34)</name>
    <dbReference type="NCBI Taxonomy" id="416348"/>
    <lineage>
        <taxon>Archaea</taxon>
        <taxon>Methanobacteriati</taxon>
        <taxon>Methanobacteriota</taxon>
        <taxon>Stenosarchaea group</taxon>
        <taxon>Halobacteria</taxon>
        <taxon>Halobacteriales</taxon>
        <taxon>Haloferacaceae</taxon>
        <taxon>Halorubrum</taxon>
    </lineage>
</organism>
<dbReference type="InterPro" id="IPR013783">
    <property type="entry name" value="Ig-like_fold"/>
</dbReference>
<feature type="region of interest" description="Disordered" evidence="6">
    <location>
        <begin position="212"/>
        <end position="239"/>
    </location>
</feature>
<name>B9LW00_HALLT</name>
<accession>B9LW00</accession>
<reference evidence="8 9" key="1">
    <citation type="journal article" date="2016" name="Stand. Genomic Sci.">
        <title>Complete genome sequence of the Antarctic Halorubrum lacusprofundi type strain ACAM 34.</title>
        <authorList>
            <person name="Anderson I.J."/>
            <person name="DasSarma P."/>
            <person name="Lucas S."/>
            <person name="Copeland A."/>
            <person name="Lapidus A."/>
            <person name="Del Rio T.G."/>
            <person name="Tice H."/>
            <person name="Dalin E."/>
            <person name="Bruce D.C."/>
            <person name="Goodwin L."/>
            <person name="Pitluck S."/>
            <person name="Sims D."/>
            <person name="Brettin T.S."/>
            <person name="Detter J.C."/>
            <person name="Han C.S."/>
            <person name="Larimer F."/>
            <person name="Hauser L."/>
            <person name="Land M."/>
            <person name="Ivanova N."/>
            <person name="Richardson P."/>
            <person name="Cavicchioli R."/>
            <person name="DasSarma S."/>
            <person name="Woese C.R."/>
            <person name="Kyrpides N.C."/>
        </authorList>
    </citation>
    <scope>NUCLEOTIDE SEQUENCE [LARGE SCALE GENOMIC DNA]</scope>
    <source>
        <strain evidence="9">ATCC 49239 / DSM 5036 / JCM 8891 / ACAM 34</strain>
    </source>
</reference>
<dbReference type="Pfam" id="PF18911">
    <property type="entry name" value="PKD_4"/>
    <property type="match status" value="6"/>
</dbReference>
<dbReference type="KEGG" id="hla:Hlac_2824"/>
<keyword evidence="3" id="KW-0677">Repeat</keyword>
<feature type="region of interest" description="Disordered" evidence="6">
    <location>
        <begin position="1"/>
        <end position="47"/>
    </location>
</feature>
<dbReference type="GeneID" id="7398866"/>
<feature type="domain" description="PKD" evidence="7">
    <location>
        <begin position="227"/>
        <end position="309"/>
    </location>
</feature>
<feature type="compositionally biased region" description="Low complexity" evidence="6">
    <location>
        <begin position="213"/>
        <end position="222"/>
    </location>
</feature>
<dbReference type="Gene3D" id="2.60.40.10">
    <property type="entry name" value="Immunoglobulins"/>
    <property type="match status" value="6"/>
</dbReference>
<evidence type="ECO:0000256" key="5">
    <source>
        <dbReference type="ARBA" id="ARBA00023136"/>
    </source>
</evidence>
<feature type="region of interest" description="Disordered" evidence="6">
    <location>
        <begin position="400"/>
        <end position="425"/>
    </location>
</feature>
<dbReference type="PROSITE" id="PS50093">
    <property type="entry name" value="PKD"/>
    <property type="match status" value="6"/>
</dbReference>
<feature type="domain" description="PKD" evidence="7">
    <location>
        <begin position="484"/>
        <end position="567"/>
    </location>
</feature>
<dbReference type="SUPFAM" id="SSF49299">
    <property type="entry name" value="PKD domain"/>
    <property type="match status" value="6"/>
</dbReference>
<dbReference type="InterPro" id="IPR035986">
    <property type="entry name" value="PKD_dom_sf"/>
</dbReference>
<feature type="domain" description="PKD" evidence="7">
    <location>
        <begin position="53"/>
        <end position="137"/>
    </location>
</feature>
<dbReference type="InterPro" id="IPR022409">
    <property type="entry name" value="PKD/Chitinase_dom"/>
</dbReference>
<feature type="compositionally biased region" description="Polar residues" evidence="6">
    <location>
        <begin position="1"/>
        <end position="16"/>
    </location>
</feature>
<protein>
    <submittedName>
        <fullName evidence="8">PKD domain containing protein</fullName>
    </submittedName>
</protein>
<dbReference type="InterPro" id="IPR000601">
    <property type="entry name" value="PKD_dom"/>
</dbReference>
<keyword evidence="2" id="KW-0812">Transmembrane</keyword>
<dbReference type="GO" id="GO:0006816">
    <property type="term" value="P:calcium ion transport"/>
    <property type="evidence" value="ECO:0007669"/>
    <property type="project" value="TreeGrafter"/>
</dbReference>
<evidence type="ECO:0000256" key="4">
    <source>
        <dbReference type="ARBA" id="ARBA00022989"/>
    </source>
</evidence>
<evidence type="ECO:0000313" key="8">
    <source>
        <dbReference type="EMBL" id="ACM58390.1"/>
    </source>
</evidence>
<dbReference type="HOGENOM" id="CLU_377509_0_0_2"/>
<dbReference type="AlphaFoldDB" id="B9LW00"/>
<gene>
    <name evidence="8" type="ordered locus">Hlac_2824</name>
</gene>
<dbReference type="SMR" id="B9LW00"/>
<evidence type="ECO:0000256" key="2">
    <source>
        <dbReference type="ARBA" id="ARBA00022692"/>
    </source>
</evidence>
<dbReference type="SMART" id="SM00089">
    <property type="entry name" value="PKD"/>
    <property type="match status" value="6"/>
</dbReference>
<feature type="domain" description="PKD" evidence="7">
    <location>
        <begin position="313"/>
        <end position="395"/>
    </location>
</feature>
<dbReference type="Proteomes" id="UP000000740">
    <property type="component" value="Chromosome 2"/>
</dbReference>
<feature type="compositionally biased region" description="Low complexity" evidence="6">
    <location>
        <begin position="415"/>
        <end position="425"/>
    </location>
</feature>
<feature type="region of interest" description="Disordered" evidence="6">
    <location>
        <begin position="486"/>
        <end position="510"/>
    </location>
</feature>
<dbReference type="CDD" id="cd00146">
    <property type="entry name" value="PKD"/>
    <property type="match status" value="5"/>
</dbReference>
<feature type="region of interest" description="Disordered" evidence="6">
    <location>
        <begin position="549"/>
        <end position="575"/>
    </location>
</feature>
<proteinExistence type="predicted"/>
<dbReference type="EMBL" id="CP001366">
    <property type="protein sequence ID" value="ACM58390.1"/>
    <property type="molecule type" value="Genomic_DNA"/>
</dbReference>
<dbReference type="GO" id="GO:0005261">
    <property type="term" value="F:monoatomic cation channel activity"/>
    <property type="evidence" value="ECO:0007669"/>
    <property type="project" value="TreeGrafter"/>
</dbReference>
<feature type="compositionally biased region" description="Low complexity" evidence="6">
    <location>
        <begin position="487"/>
        <end position="510"/>
    </location>
</feature>
<dbReference type="eggNOG" id="arCOG02508">
    <property type="taxonomic scope" value="Archaea"/>
</dbReference>
<evidence type="ECO:0000256" key="1">
    <source>
        <dbReference type="ARBA" id="ARBA00004141"/>
    </source>
</evidence>
<feature type="compositionally biased region" description="Polar residues" evidence="6">
    <location>
        <begin position="400"/>
        <end position="414"/>
    </location>
</feature>
<keyword evidence="4" id="KW-1133">Transmembrane helix</keyword>
<feature type="domain" description="PKD" evidence="7">
    <location>
        <begin position="399"/>
        <end position="480"/>
    </location>
</feature>
<evidence type="ECO:0000256" key="3">
    <source>
        <dbReference type="ARBA" id="ARBA00022737"/>
    </source>
</evidence>
<comment type="subcellular location">
    <subcellularLocation>
        <location evidence="1">Membrane</location>
        <topology evidence="1">Multi-pass membrane protein</topology>
    </subcellularLocation>
</comment>
<dbReference type="GO" id="GO:0005886">
    <property type="term" value="C:plasma membrane"/>
    <property type="evidence" value="ECO:0007669"/>
    <property type="project" value="TreeGrafter"/>
</dbReference>
<dbReference type="RefSeq" id="WP_012659208.1">
    <property type="nucleotide sequence ID" value="NC_012028.1"/>
</dbReference>
<evidence type="ECO:0000256" key="6">
    <source>
        <dbReference type="SAM" id="MobiDB-lite"/>
    </source>
</evidence>
<sequence>MAEDTSTFTTKKQGMASSDEFKWGEGGSSWEEEINESNGFGMKNGNVTIARPPEAAVSVDVSTGDLDTTFSFDATGTTDPTDTSISYEWAFGDGTTKSGAGDTVSHSFSTVDSFTVTVTATNEYGNTDTASVTVTVESRPPTASFTADQTTGNTDTTFSFDASGSTDPDGEALAYTWNFGDGATETGETTPHSFSEPGDYTVELIVEDEYGNTDTTTTPVTVNSRAPDASFTVSPSTGDADTSFSFDGSGSSDPDGSTITYEWTFGDGATATGETTPHSYATPGTYTAELTVTDAYGNSDIATTSITVESRNPDASFTTDSTTGNADTTFAFDGAGSSDPDGSTLTYEWAFGDGATTTGETTSHSYADPGDYTVELTVTDEYGNTDTATSTITVTSRTPDASFTVDPSTGTADTSFSFDGSSSSDPDGSMLTYEWDFGDGATATGATTSHSYGTPDVYTVTLTVTDEYGASASTSKTVEVNDLPSASFTYSPSDPTTDDTISFDGSGSSDSDGTISSYAWDFGDGATATGKTVSHQYADSATYTVELTVTDDDGDSDSTTRNLSVEAGGERTSGMSQYIHEDPEASTSFSTNSNNWQYDIDLDGTGGGGEIMVGTTGGQIDLSDVETVYVDWMLDYGGRGAVNIGIDSTLSNIHDENVDGGNLDASYQHKNSSSFSRRTDSLNTSGISGTRHIGVGLQASSSGSYDHRLYVYSIWGVDSNGNTVFTIVIPDSIN</sequence>
<feature type="domain" description="PKD" evidence="7">
    <location>
        <begin position="141"/>
        <end position="222"/>
    </location>
</feature>
<evidence type="ECO:0000313" key="9">
    <source>
        <dbReference type="Proteomes" id="UP000000740"/>
    </source>
</evidence>
<keyword evidence="9" id="KW-1185">Reference proteome</keyword>